<organism evidence="2 3">
    <name type="scientific">Agrocybe pediades</name>
    <dbReference type="NCBI Taxonomy" id="84607"/>
    <lineage>
        <taxon>Eukaryota</taxon>
        <taxon>Fungi</taxon>
        <taxon>Dikarya</taxon>
        <taxon>Basidiomycota</taxon>
        <taxon>Agaricomycotina</taxon>
        <taxon>Agaricomycetes</taxon>
        <taxon>Agaricomycetidae</taxon>
        <taxon>Agaricales</taxon>
        <taxon>Agaricineae</taxon>
        <taxon>Strophariaceae</taxon>
        <taxon>Agrocybe</taxon>
    </lineage>
</organism>
<reference evidence="2 3" key="1">
    <citation type="submission" date="2019-12" db="EMBL/GenBank/DDBJ databases">
        <authorList>
            <person name="Floudas D."/>
            <person name="Bentzer J."/>
            <person name="Ahren D."/>
            <person name="Johansson T."/>
            <person name="Persson P."/>
            <person name="Tunlid A."/>
        </authorList>
    </citation>
    <scope>NUCLEOTIDE SEQUENCE [LARGE SCALE GENOMIC DNA]</scope>
    <source>
        <strain evidence="2 3">CBS 102.39</strain>
    </source>
</reference>
<dbReference type="EMBL" id="JAACJL010000015">
    <property type="protein sequence ID" value="KAF4620886.1"/>
    <property type="molecule type" value="Genomic_DNA"/>
</dbReference>
<protein>
    <submittedName>
        <fullName evidence="2">Uncharacterized protein</fullName>
    </submittedName>
</protein>
<evidence type="ECO:0000313" key="3">
    <source>
        <dbReference type="Proteomes" id="UP000521872"/>
    </source>
</evidence>
<feature type="compositionally biased region" description="Basic and acidic residues" evidence="1">
    <location>
        <begin position="35"/>
        <end position="44"/>
    </location>
</feature>
<sequence>MTNGRCTEYDNYSAMRGIFTSSFAPTGSRPVSGRLSERVGRSDGDNEVAFVSSSIPTTSMQTSYPAHRQRCQIWKAKSLQKD</sequence>
<accession>A0A8H4R273</accession>
<dbReference type="AlphaFoldDB" id="A0A8H4R273"/>
<evidence type="ECO:0000256" key="1">
    <source>
        <dbReference type="SAM" id="MobiDB-lite"/>
    </source>
</evidence>
<proteinExistence type="predicted"/>
<comment type="caution">
    <text evidence="2">The sequence shown here is derived from an EMBL/GenBank/DDBJ whole genome shotgun (WGS) entry which is preliminary data.</text>
</comment>
<evidence type="ECO:0000313" key="2">
    <source>
        <dbReference type="EMBL" id="KAF4620886.1"/>
    </source>
</evidence>
<keyword evidence="3" id="KW-1185">Reference proteome</keyword>
<feature type="region of interest" description="Disordered" evidence="1">
    <location>
        <begin position="26"/>
        <end position="45"/>
    </location>
</feature>
<gene>
    <name evidence="2" type="ORF">D9613_000068</name>
</gene>
<dbReference type="Proteomes" id="UP000521872">
    <property type="component" value="Unassembled WGS sequence"/>
</dbReference>
<name>A0A8H4R273_9AGAR</name>